<evidence type="ECO:0000313" key="1">
    <source>
        <dbReference type="EMBL" id="KDN52481.1"/>
    </source>
</evidence>
<dbReference type="Proteomes" id="UP000027361">
    <property type="component" value="Unassembled WGS sequence"/>
</dbReference>
<dbReference type="GeneID" id="25265585"/>
<proteinExistence type="predicted"/>
<protein>
    <submittedName>
        <fullName evidence="1">Uncharacterized protein</fullName>
    </submittedName>
</protein>
<dbReference type="RefSeq" id="XP_013245321.1">
    <property type="nucleotide sequence ID" value="XM_013389867.1"/>
</dbReference>
<dbReference type="AlphaFoldDB" id="A0A066WFC9"/>
<organism evidence="1 2">
    <name type="scientific">Tilletiaria anomala (strain ATCC 24038 / CBS 436.72 / UBC 951)</name>
    <dbReference type="NCBI Taxonomy" id="1037660"/>
    <lineage>
        <taxon>Eukaryota</taxon>
        <taxon>Fungi</taxon>
        <taxon>Dikarya</taxon>
        <taxon>Basidiomycota</taxon>
        <taxon>Ustilaginomycotina</taxon>
        <taxon>Exobasidiomycetes</taxon>
        <taxon>Georgefischeriales</taxon>
        <taxon>Tilletiariaceae</taxon>
        <taxon>Tilletiaria</taxon>
    </lineage>
</organism>
<dbReference type="STRING" id="1037660.A0A066WFC9"/>
<dbReference type="InParanoid" id="A0A066WFC9"/>
<dbReference type="HOGENOM" id="CLU_1180915_0_0_1"/>
<name>A0A066WFC9_TILAU</name>
<evidence type="ECO:0000313" key="2">
    <source>
        <dbReference type="Proteomes" id="UP000027361"/>
    </source>
</evidence>
<dbReference type="EMBL" id="JMSN01000010">
    <property type="protein sequence ID" value="KDN52481.1"/>
    <property type="molecule type" value="Genomic_DNA"/>
</dbReference>
<comment type="caution">
    <text evidence="1">The sequence shown here is derived from an EMBL/GenBank/DDBJ whole genome shotgun (WGS) entry which is preliminary data.</text>
</comment>
<accession>A0A066WFC9</accession>
<reference evidence="1 2" key="1">
    <citation type="submission" date="2014-05" db="EMBL/GenBank/DDBJ databases">
        <title>Draft genome sequence of a rare smut relative, Tilletiaria anomala UBC 951.</title>
        <authorList>
            <consortium name="DOE Joint Genome Institute"/>
            <person name="Toome M."/>
            <person name="Kuo A."/>
            <person name="Henrissat B."/>
            <person name="Lipzen A."/>
            <person name="Tritt A."/>
            <person name="Yoshinaga Y."/>
            <person name="Zane M."/>
            <person name="Barry K."/>
            <person name="Grigoriev I.V."/>
            <person name="Spatafora J.W."/>
            <person name="Aimea M.C."/>
        </authorList>
    </citation>
    <scope>NUCLEOTIDE SEQUENCE [LARGE SCALE GENOMIC DNA]</scope>
    <source>
        <strain evidence="1 2">UBC 951</strain>
    </source>
</reference>
<keyword evidence="2" id="KW-1185">Reference proteome</keyword>
<dbReference type="OrthoDB" id="1743579at2759"/>
<sequence>MNTTASVIAPKTTLSVSTGAFFNKTDSASNANCMRQIYSVLSNANRNGVISSYRAFQGDGVPESNYSYAYQAAECGICTFRNDHLGTGDSEKPSEGLNAARALTEIGILISFLKMANNSTQIGGQQWNKVVLIGHSRARLIPRPSPRRTGTSLTVLCPPASPLFTDHMPFYLTSVVYTKVSMVFPERFSNHILHLSNSARLRQRPWAAGLVASAALDSSLVSIYSSGSAISIIHA</sequence>
<gene>
    <name evidence="1" type="ORF">K437DRAFT_261399</name>
</gene>